<comment type="function">
    <text evidence="5">Transcription factor that specifically binds AT-rich DNA sequences related to the nuclear matrix attachment regions (MARs).</text>
</comment>
<dbReference type="Gene3D" id="3.30.1330.80">
    <property type="entry name" value="Hypothetical protein, similar to alpha- acetolactate decarboxylase, domain 2"/>
    <property type="match status" value="1"/>
</dbReference>
<evidence type="ECO:0000259" key="7">
    <source>
        <dbReference type="PROSITE" id="PS51742"/>
    </source>
</evidence>
<dbReference type="PANTHER" id="PTHR31100">
    <property type="entry name" value="AT-HOOK MOTIF NUCLEAR-LOCALIZED PROTEIN 15"/>
    <property type="match status" value="1"/>
</dbReference>
<feature type="region of interest" description="Disordered" evidence="6">
    <location>
        <begin position="1"/>
        <end position="96"/>
    </location>
</feature>
<feature type="compositionally biased region" description="Basic and acidic residues" evidence="6">
    <location>
        <begin position="40"/>
        <end position="50"/>
    </location>
</feature>
<keyword evidence="4 5" id="KW-0539">Nucleus</keyword>
<keyword evidence="3 5" id="KW-0804">Transcription</keyword>
<dbReference type="EMBL" id="JBBPBM010000159">
    <property type="protein sequence ID" value="KAK8502911.1"/>
    <property type="molecule type" value="Genomic_DNA"/>
</dbReference>
<organism evidence="8 9">
    <name type="scientific">Hibiscus sabdariffa</name>
    <name type="common">roselle</name>
    <dbReference type="NCBI Taxonomy" id="183260"/>
    <lineage>
        <taxon>Eukaryota</taxon>
        <taxon>Viridiplantae</taxon>
        <taxon>Streptophyta</taxon>
        <taxon>Embryophyta</taxon>
        <taxon>Tracheophyta</taxon>
        <taxon>Spermatophyta</taxon>
        <taxon>Magnoliopsida</taxon>
        <taxon>eudicotyledons</taxon>
        <taxon>Gunneridae</taxon>
        <taxon>Pentapetalae</taxon>
        <taxon>rosids</taxon>
        <taxon>malvids</taxon>
        <taxon>Malvales</taxon>
        <taxon>Malvaceae</taxon>
        <taxon>Malvoideae</taxon>
        <taxon>Hibiscus</taxon>
    </lineage>
</organism>
<feature type="compositionally biased region" description="Basic and acidic residues" evidence="6">
    <location>
        <begin position="1"/>
        <end position="10"/>
    </location>
</feature>
<keyword evidence="1 5" id="KW-0805">Transcription regulation</keyword>
<dbReference type="CDD" id="cd11378">
    <property type="entry name" value="DUF296"/>
    <property type="match status" value="1"/>
</dbReference>
<dbReference type="PROSITE" id="PS51742">
    <property type="entry name" value="PPC"/>
    <property type="match status" value="1"/>
</dbReference>
<proteinExistence type="predicted"/>
<evidence type="ECO:0000256" key="2">
    <source>
        <dbReference type="ARBA" id="ARBA00023125"/>
    </source>
</evidence>
<name>A0ABR2B7I0_9ROSI</name>
<dbReference type="PANTHER" id="PTHR31100:SF2">
    <property type="entry name" value="AT-HOOK MOTIF NUCLEAR-LOCALIZED PROTEIN 18-RELATED"/>
    <property type="match status" value="1"/>
</dbReference>
<comment type="subcellular location">
    <subcellularLocation>
        <location evidence="5">Nucleus</location>
    </subcellularLocation>
</comment>
<evidence type="ECO:0000256" key="1">
    <source>
        <dbReference type="ARBA" id="ARBA00023015"/>
    </source>
</evidence>
<keyword evidence="2 5" id="KW-0238">DNA-binding</keyword>
<evidence type="ECO:0000256" key="3">
    <source>
        <dbReference type="ARBA" id="ARBA00023163"/>
    </source>
</evidence>
<gene>
    <name evidence="8" type="ORF">V6N12_054138</name>
</gene>
<dbReference type="InterPro" id="IPR014476">
    <property type="entry name" value="AHL15-29"/>
</dbReference>
<dbReference type="PIRSF" id="PIRSF016021">
    <property type="entry name" value="ESCAROLA"/>
    <property type="match status" value="1"/>
</dbReference>
<reference evidence="8 9" key="1">
    <citation type="journal article" date="2024" name="G3 (Bethesda)">
        <title>Genome assembly of Hibiscus sabdariffa L. provides insights into metabolisms of medicinal natural products.</title>
        <authorList>
            <person name="Kim T."/>
        </authorList>
    </citation>
    <scope>NUCLEOTIDE SEQUENCE [LARGE SCALE GENOMIC DNA]</scope>
    <source>
        <strain evidence="8">TK-2024</strain>
        <tissue evidence="8">Old leaves</tissue>
    </source>
</reference>
<accession>A0ABR2B7I0</accession>
<dbReference type="Proteomes" id="UP001472677">
    <property type="component" value="Unassembled WGS sequence"/>
</dbReference>
<sequence>MDPVTAHDRPVPPPFLSRDPHLNPHHQFLHHRQQYNSEDEPSRGQKRDQQETATTSTTDTGESKELALVPGTEGEITKKPRGRPAGSKNKPKPPIIITRDSANALESHVMEIGNGCDIMESVSTFARRRQRGVCILSGNGAVSNVNLRQPGVPGAVVTLHGRFEILSLAGSFLPPPAPAAASSFTLYLAGDQGQVVGGTVVGPLSASGPVVVMAASFGNAEYERLPLEEEEQPIPGSGSVGSPPGPGSIGGQQQRQQQQLLHDPNGSFVQGLPPNLVNSVQLPAEGYWGTGRPPY</sequence>
<feature type="region of interest" description="Disordered" evidence="6">
    <location>
        <begin position="229"/>
        <end position="295"/>
    </location>
</feature>
<evidence type="ECO:0000313" key="9">
    <source>
        <dbReference type="Proteomes" id="UP001472677"/>
    </source>
</evidence>
<comment type="caution">
    <text evidence="8">The sequence shown here is derived from an EMBL/GenBank/DDBJ whole genome shotgun (WGS) entry which is preliminary data.</text>
</comment>
<evidence type="ECO:0000313" key="8">
    <source>
        <dbReference type="EMBL" id="KAK8502911.1"/>
    </source>
</evidence>
<feature type="compositionally biased region" description="Low complexity" evidence="6">
    <location>
        <begin position="233"/>
        <end position="242"/>
    </location>
</feature>
<dbReference type="SUPFAM" id="SSF117856">
    <property type="entry name" value="AF0104/ALDC/Ptd012-like"/>
    <property type="match status" value="1"/>
</dbReference>
<protein>
    <recommendedName>
        <fullName evidence="5">AT-hook motif nuclear-localized protein</fullName>
    </recommendedName>
</protein>
<dbReference type="InterPro" id="IPR005175">
    <property type="entry name" value="PPC_dom"/>
</dbReference>
<feature type="compositionally biased region" description="Basic residues" evidence="6">
    <location>
        <begin position="23"/>
        <end position="33"/>
    </location>
</feature>
<evidence type="ECO:0000256" key="6">
    <source>
        <dbReference type="SAM" id="MobiDB-lite"/>
    </source>
</evidence>
<dbReference type="Pfam" id="PF03479">
    <property type="entry name" value="PCC"/>
    <property type="match status" value="1"/>
</dbReference>
<keyword evidence="9" id="KW-1185">Reference proteome</keyword>
<evidence type="ECO:0000256" key="4">
    <source>
        <dbReference type="ARBA" id="ARBA00023242"/>
    </source>
</evidence>
<evidence type="ECO:0000256" key="5">
    <source>
        <dbReference type="PIRNR" id="PIRNR016021"/>
    </source>
</evidence>
<feature type="domain" description="PPC" evidence="7">
    <location>
        <begin position="102"/>
        <end position="238"/>
    </location>
</feature>